<accession>A0AAV3Y0S7</accession>
<dbReference type="Proteomes" id="UP000735302">
    <property type="component" value="Unassembled WGS sequence"/>
</dbReference>
<protein>
    <submittedName>
        <fullName evidence="1">Uncharacterized protein</fullName>
    </submittedName>
</protein>
<keyword evidence="2" id="KW-1185">Reference proteome</keyword>
<name>A0AAV3Y0S7_9GAST</name>
<dbReference type="EMBL" id="BLXT01000331">
    <property type="protein sequence ID" value="GFN76031.1"/>
    <property type="molecule type" value="Genomic_DNA"/>
</dbReference>
<evidence type="ECO:0000313" key="2">
    <source>
        <dbReference type="Proteomes" id="UP000735302"/>
    </source>
</evidence>
<reference evidence="1 2" key="1">
    <citation type="journal article" date="2021" name="Elife">
        <title>Chloroplast acquisition without the gene transfer in kleptoplastic sea slugs, Plakobranchus ocellatus.</title>
        <authorList>
            <person name="Maeda T."/>
            <person name="Takahashi S."/>
            <person name="Yoshida T."/>
            <person name="Shimamura S."/>
            <person name="Takaki Y."/>
            <person name="Nagai Y."/>
            <person name="Toyoda A."/>
            <person name="Suzuki Y."/>
            <person name="Arimoto A."/>
            <person name="Ishii H."/>
            <person name="Satoh N."/>
            <person name="Nishiyama T."/>
            <person name="Hasebe M."/>
            <person name="Maruyama T."/>
            <person name="Minagawa J."/>
            <person name="Obokata J."/>
            <person name="Shigenobu S."/>
        </authorList>
    </citation>
    <scope>NUCLEOTIDE SEQUENCE [LARGE SCALE GENOMIC DNA]</scope>
</reference>
<gene>
    <name evidence="1" type="ORF">PoB_000253700</name>
</gene>
<proteinExistence type="predicted"/>
<dbReference type="AlphaFoldDB" id="A0AAV3Y0S7"/>
<comment type="caution">
    <text evidence="1">The sequence shown here is derived from an EMBL/GenBank/DDBJ whole genome shotgun (WGS) entry which is preliminary data.</text>
</comment>
<evidence type="ECO:0000313" key="1">
    <source>
        <dbReference type="EMBL" id="GFN76031.1"/>
    </source>
</evidence>
<sequence>MRYEDYQASLQAAVVFSYYNLCARKPVQSDLRFSDLPSGQNAGGGVRTGDRRIPADFRADLLSIVPSTPRRIEGE</sequence>
<organism evidence="1 2">
    <name type="scientific">Plakobranchus ocellatus</name>
    <dbReference type="NCBI Taxonomy" id="259542"/>
    <lineage>
        <taxon>Eukaryota</taxon>
        <taxon>Metazoa</taxon>
        <taxon>Spiralia</taxon>
        <taxon>Lophotrochozoa</taxon>
        <taxon>Mollusca</taxon>
        <taxon>Gastropoda</taxon>
        <taxon>Heterobranchia</taxon>
        <taxon>Euthyneura</taxon>
        <taxon>Panpulmonata</taxon>
        <taxon>Sacoglossa</taxon>
        <taxon>Placobranchoidea</taxon>
        <taxon>Plakobranchidae</taxon>
        <taxon>Plakobranchus</taxon>
    </lineage>
</organism>